<sequence length="410" mass="42817">MTIGNTLFAALASRSFSRLQSDIGSLQERISAGTNDPRPSANLEQAVRLSAAKEQRAMLDRFSANVTTATDRLAHADLTLADVSTYTRELKDIVLQLGNPSLTDEGRSGLRIEAEALRESLFSAANRSDGLGQGLFSGYGTGAAFVQTANGVAFAGNGGQTVAQLSESMRLPTGIAGDEVFMAVRTGDGVRSIFEMADDLVAALSPPVSMSSVTATADSEARLTIAPVRAEAVLRFTLSGPSGTAEIEQVLPGSVAEAINAASGRTGIVATANDDGSVRLNATGPIGIAGLSRSDGARSVLASLTPLPGGTQEWLVDKRLHASNLTDGFDDAIGHMAEQRARVGSLAATVDRQKEALAARQTRIAQSVAGLQDLDVAAAVTRLQSLLLTQEAAQQTYVKIANRSLFDYLR</sequence>
<evidence type="ECO:0000256" key="4">
    <source>
        <dbReference type="ARBA" id="ARBA00023143"/>
    </source>
</evidence>
<gene>
    <name evidence="7" type="ORF">SAMN05878503_101392</name>
</gene>
<dbReference type="Pfam" id="PF07196">
    <property type="entry name" value="Flagellin_IN"/>
    <property type="match status" value="1"/>
</dbReference>
<evidence type="ECO:0000313" key="7">
    <source>
        <dbReference type="EMBL" id="SNX67754.1"/>
    </source>
</evidence>
<dbReference type="Proteomes" id="UP000219467">
    <property type="component" value="Unassembled WGS sequence"/>
</dbReference>
<reference evidence="8" key="1">
    <citation type="submission" date="2017-08" db="EMBL/GenBank/DDBJ databases">
        <authorList>
            <person name="Varghese N."/>
            <person name="Submissions S."/>
        </authorList>
    </citation>
    <scope>NUCLEOTIDE SEQUENCE [LARGE SCALE GENOMIC DNA]</scope>
    <source>
        <strain evidence="8">JA234</strain>
    </source>
</reference>
<organism evidence="7 8">
    <name type="scientific">Cereibacter ovatus</name>
    <dbReference type="NCBI Taxonomy" id="439529"/>
    <lineage>
        <taxon>Bacteria</taxon>
        <taxon>Pseudomonadati</taxon>
        <taxon>Pseudomonadota</taxon>
        <taxon>Alphaproteobacteria</taxon>
        <taxon>Rhodobacterales</taxon>
        <taxon>Paracoccaceae</taxon>
        <taxon>Cereibacter</taxon>
    </lineage>
</organism>
<dbReference type="GO" id="GO:0005198">
    <property type="term" value="F:structural molecule activity"/>
    <property type="evidence" value="ECO:0007669"/>
    <property type="project" value="InterPro"/>
</dbReference>
<dbReference type="SUPFAM" id="SSF64518">
    <property type="entry name" value="Phase 1 flagellin"/>
    <property type="match status" value="1"/>
</dbReference>
<keyword evidence="7" id="KW-0282">Flagellum</keyword>
<evidence type="ECO:0000256" key="2">
    <source>
        <dbReference type="ARBA" id="ARBA00004613"/>
    </source>
</evidence>
<dbReference type="NCBIfam" id="TIGR02550">
    <property type="entry name" value="flagell_flgL"/>
    <property type="match status" value="1"/>
</dbReference>
<dbReference type="PANTHER" id="PTHR42792">
    <property type="entry name" value="FLAGELLIN"/>
    <property type="match status" value="1"/>
</dbReference>
<feature type="domain" description="Flagellin N-terminal" evidence="5">
    <location>
        <begin position="9"/>
        <end position="141"/>
    </location>
</feature>
<name>A0A285CJI0_9RHOB</name>
<dbReference type="InterPro" id="IPR001492">
    <property type="entry name" value="Flagellin"/>
</dbReference>
<keyword evidence="4" id="KW-0975">Bacterial flagellum</keyword>
<comment type="similarity">
    <text evidence="3">Belongs to the bacterial flagellin family.</text>
</comment>
<dbReference type="Gene3D" id="3.30.70.2120">
    <property type="match status" value="1"/>
</dbReference>
<dbReference type="InterPro" id="IPR001029">
    <property type="entry name" value="Flagellin_N"/>
</dbReference>
<dbReference type="InterPro" id="IPR013384">
    <property type="entry name" value="Flagell_FlgL"/>
</dbReference>
<dbReference type="Gene3D" id="1.20.1330.10">
    <property type="entry name" value="f41 fragment of flagellin, N-terminal domain"/>
    <property type="match status" value="1"/>
</dbReference>
<evidence type="ECO:0000256" key="1">
    <source>
        <dbReference type="ARBA" id="ARBA00004365"/>
    </source>
</evidence>
<dbReference type="OrthoDB" id="7835373at2"/>
<dbReference type="AlphaFoldDB" id="A0A285CJI0"/>
<protein>
    <submittedName>
        <fullName evidence="7">Flagellar hook-associated protein 3 FlgL</fullName>
    </submittedName>
</protein>
<comment type="subcellular location">
    <subcellularLocation>
        <location evidence="1">Bacterial flagellum</location>
    </subcellularLocation>
    <subcellularLocation>
        <location evidence="2">Secreted</location>
    </subcellularLocation>
</comment>
<dbReference type="GO" id="GO:0005576">
    <property type="term" value="C:extracellular region"/>
    <property type="evidence" value="ECO:0007669"/>
    <property type="project" value="UniProtKB-SubCell"/>
</dbReference>
<evidence type="ECO:0000259" key="6">
    <source>
        <dbReference type="Pfam" id="PF00700"/>
    </source>
</evidence>
<keyword evidence="7" id="KW-0966">Cell projection</keyword>
<keyword evidence="8" id="KW-1185">Reference proteome</keyword>
<dbReference type="RefSeq" id="WP_097028982.1">
    <property type="nucleotide sequence ID" value="NZ_OAOQ01000001.1"/>
</dbReference>
<evidence type="ECO:0000313" key="8">
    <source>
        <dbReference type="Proteomes" id="UP000219467"/>
    </source>
</evidence>
<dbReference type="PANTHER" id="PTHR42792:SF1">
    <property type="entry name" value="FLAGELLAR HOOK-ASSOCIATED PROTEIN 3"/>
    <property type="match status" value="1"/>
</dbReference>
<keyword evidence="7" id="KW-0969">Cilium</keyword>
<evidence type="ECO:0000256" key="3">
    <source>
        <dbReference type="ARBA" id="ARBA00005709"/>
    </source>
</evidence>
<dbReference type="GO" id="GO:0071973">
    <property type="term" value="P:bacterial-type flagellum-dependent cell motility"/>
    <property type="evidence" value="ECO:0007669"/>
    <property type="project" value="InterPro"/>
</dbReference>
<dbReference type="EMBL" id="OAOQ01000001">
    <property type="protein sequence ID" value="SNX67754.1"/>
    <property type="molecule type" value="Genomic_DNA"/>
</dbReference>
<dbReference type="GO" id="GO:0009424">
    <property type="term" value="C:bacterial-type flagellum hook"/>
    <property type="evidence" value="ECO:0007669"/>
    <property type="project" value="InterPro"/>
</dbReference>
<dbReference type="InterPro" id="IPR010810">
    <property type="entry name" value="Flagellin_hook_IN_motif"/>
</dbReference>
<evidence type="ECO:0000259" key="5">
    <source>
        <dbReference type="Pfam" id="PF00669"/>
    </source>
</evidence>
<dbReference type="Pfam" id="PF00669">
    <property type="entry name" value="Flagellin_N"/>
    <property type="match status" value="1"/>
</dbReference>
<dbReference type="Pfam" id="PF00700">
    <property type="entry name" value="Flagellin_C"/>
    <property type="match status" value="1"/>
</dbReference>
<accession>A0A285CJI0</accession>
<proteinExistence type="inferred from homology"/>
<dbReference type="InterPro" id="IPR046358">
    <property type="entry name" value="Flagellin_C"/>
</dbReference>
<feature type="domain" description="Flagellin C-terminal" evidence="6">
    <location>
        <begin position="328"/>
        <end position="409"/>
    </location>
</feature>